<dbReference type="InterPro" id="IPR001789">
    <property type="entry name" value="Sig_transdc_resp-reg_receiver"/>
</dbReference>
<evidence type="ECO:0000256" key="1">
    <source>
        <dbReference type="ARBA" id="ARBA00023012"/>
    </source>
</evidence>
<keyword evidence="1" id="KW-0902">Two-component regulatory system</keyword>
<accession>A0A1Q3B7G7</accession>
<evidence type="ECO:0000256" key="4">
    <source>
        <dbReference type="PROSITE-ProRule" id="PRU00169"/>
    </source>
</evidence>
<feature type="region of interest" description="Disordered" evidence="5">
    <location>
        <begin position="228"/>
        <end position="289"/>
    </location>
</feature>
<dbReference type="PANTHER" id="PTHR43874">
    <property type="entry name" value="TWO-COMPONENT RESPONSE REGULATOR"/>
    <property type="match status" value="1"/>
</dbReference>
<feature type="compositionally biased region" description="Polar residues" evidence="5">
    <location>
        <begin position="262"/>
        <end position="272"/>
    </location>
</feature>
<evidence type="ECO:0000313" key="7">
    <source>
        <dbReference type="EMBL" id="GAV63722.1"/>
    </source>
</evidence>
<feature type="domain" description="Response regulatory" evidence="6">
    <location>
        <begin position="96"/>
        <end position="214"/>
    </location>
</feature>
<evidence type="ECO:0000256" key="3">
    <source>
        <dbReference type="ARBA" id="ARBA00023163"/>
    </source>
</evidence>
<proteinExistence type="predicted"/>
<dbReference type="InParanoid" id="A0A1Q3B7G7"/>
<dbReference type="STRING" id="3775.A0A1Q3B7G7"/>
<reference evidence="8" key="1">
    <citation type="submission" date="2016-04" db="EMBL/GenBank/DDBJ databases">
        <title>Cephalotus genome sequencing.</title>
        <authorList>
            <person name="Fukushima K."/>
            <person name="Hasebe M."/>
            <person name="Fang X."/>
        </authorList>
    </citation>
    <scope>NUCLEOTIDE SEQUENCE [LARGE SCALE GENOMIC DNA]</scope>
    <source>
        <strain evidence="8">cv. St1</strain>
    </source>
</reference>
<dbReference type="InterPro" id="IPR045279">
    <property type="entry name" value="ARR-like"/>
</dbReference>
<dbReference type="InterPro" id="IPR011006">
    <property type="entry name" value="CheY-like_superfamily"/>
</dbReference>
<dbReference type="PANTHER" id="PTHR43874:SF195">
    <property type="entry name" value="TWO-COMPONENT RESPONSE REGULATOR-LIKE PRR37 ISOFORM X1"/>
    <property type="match status" value="1"/>
</dbReference>
<organism evidence="7 8">
    <name type="scientific">Cephalotus follicularis</name>
    <name type="common">Albany pitcher plant</name>
    <dbReference type="NCBI Taxonomy" id="3775"/>
    <lineage>
        <taxon>Eukaryota</taxon>
        <taxon>Viridiplantae</taxon>
        <taxon>Streptophyta</taxon>
        <taxon>Embryophyta</taxon>
        <taxon>Tracheophyta</taxon>
        <taxon>Spermatophyta</taxon>
        <taxon>Magnoliopsida</taxon>
        <taxon>eudicotyledons</taxon>
        <taxon>Gunneridae</taxon>
        <taxon>Pentapetalae</taxon>
        <taxon>rosids</taxon>
        <taxon>fabids</taxon>
        <taxon>Oxalidales</taxon>
        <taxon>Cephalotaceae</taxon>
        <taxon>Cephalotus</taxon>
    </lineage>
</organism>
<evidence type="ECO:0000313" key="8">
    <source>
        <dbReference type="Proteomes" id="UP000187406"/>
    </source>
</evidence>
<sequence>MVQMNNDDPVTNGLSQLSKHVQVEHKIIRSGIRGECQGLSGKDESQINEALGDVNDSWMEANQVQAHVRDSLWRPHQQPQGPVVFWERFLPFRSLKVLLAESDDSTCHVVSALLRKCGYDVTAVANGRQAWKILKDSNNCIDLVLTEVVMSCLSGIGLLCKLMNNNTCKKIPVIMMSSHDSLRIVFNCLTKGAVDFLLKPIRKNELKNLWHHVWRKCHRSSYIGSDSSIRTEKSTKSKDAEESNNTGSNDEDDSGIGLNGSHKGSGTLSSWTKRAVEGDSPQPKSPCERLADPPYSTCAQFINARPESLCNNWVPVTATWVYEGQDDELDHVVMGKDLEIGVPRNSNMQLENHAAKEPIYIAGITKDKTSDVHSKNGDDKLDKGQLKVDCGKANGSADPQMESLVFDIPNGFSKAFKMKDKPLYVAMEIPSIKLSLKRLRDAGETGTQCP</sequence>
<dbReference type="AlphaFoldDB" id="A0A1Q3B7G7"/>
<gene>
    <name evidence="7" type="ORF">CFOL_v3_07240</name>
</gene>
<dbReference type="SMART" id="SM00448">
    <property type="entry name" value="REC"/>
    <property type="match status" value="1"/>
</dbReference>
<dbReference type="SUPFAM" id="SSF52172">
    <property type="entry name" value="CheY-like"/>
    <property type="match status" value="1"/>
</dbReference>
<feature type="compositionally biased region" description="Basic and acidic residues" evidence="5">
    <location>
        <begin position="229"/>
        <end position="241"/>
    </location>
</feature>
<dbReference type="Proteomes" id="UP000187406">
    <property type="component" value="Unassembled WGS sequence"/>
</dbReference>
<dbReference type="GO" id="GO:0009736">
    <property type="term" value="P:cytokinin-activated signaling pathway"/>
    <property type="evidence" value="ECO:0007669"/>
    <property type="project" value="InterPro"/>
</dbReference>
<comment type="caution">
    <text evidence="7">The sequence shown here is derived from an EMBL/GenBank/DDBJ whole genome shotgun (WGS) entry which is preliminary data.</text>
</comment>
<keyword evidence="2" id="KW-0805">Transcription regulation</keyword>
<dbReference type="EMBL" id="BDDD01000317">
    <property type="protein sequence ID" value="GAV63722.1"/>
    <property type="molecule type" value="Genomic_DNA"/>
</dbReference>
<comment type="caution">
    <text evidence="4">Lacks conserved residue(s) required for the propagation of feature annotation.</text>
</comment>
<dbReference type="Gene3D" id="3.40.50.2300">
    <property type="match status" value="1"/>
</dbReference>
<name>A0A1Q3B7G7_CEPFO</name>
<evidence type="ECO:0000259" key="6">
    <source>
        <dbReference type="PROSITE" id="PS50110"/>
    </source>
</evidence>
<keyword evidence="3" id="KW-0804">Transcription</keyword>
<evidence type="ECO:0000256" key="5">
    <source>
        <dbReference type="SAM" id="MobiDB-lite"/>
    </source>
</evidence>
<evidence type="ECO:0000256" key="2">
    <source>
        <dbReference type="ARBA" id="ARBA00023015"/>
    </source>
</evidence>
<dbReference type="Pfam" id="PF00072">
    <property type="entry name" value="Response_reg"/>
    <property type="match status" value="1"/>
</dbReference>
<dbReference type="GO" id="GO:0000160">
    <property type="term" value="P:phosphorelay signal transduction system"/>
    <property type="evidence" value="ECO:0007669"/>
    <property type="project" value="UniProtKB-KW"/>
</dbReference>
<keyword evidence="8" id="KW-1185">Reference proteome</keyword>
<dbReference type="PROSITE" id="PS50110">
    <property type="entry name" value="RESPONSE_REGULATORY"/>
    <property type="match status" value="1"/>
</dbReference>
<protein>
    <submittedName>
        <fullName evidence="7">Response_reg domain-containing protein</fullName>
    </submittedName>
</protein>
<dbReference type="OrthoDB" id="60033at2759"/>